<keyword evidence="3" id="KW-1003">Cell membrane</keyword>
<dbReference type="SUPFAM" id="SSF52058">
    <property type="entry name" value="L domain-like"/>
    <property type="match status" value="2"/>
</dbReference>
<dbReference type="PRINTS" id="PR00019">
    <property type="entry name" value="LEURICHRPT"/>
</dbReference>
<dbReference type="EMBL" id="JAYMYS010000009">
    <property type="protein sequence ID" value="KAK7380410.1"/>
    <property type="molecule type" value="Genomic_DNA"/>
</dbReference>
<dbReference type="InterPro" id="IPR001611">
    <property type="entry name" value="Leu-rich_rpt"/>
</dbReference>
<evidence type="ECO:0000256" key="4">
    <source>
        <dbReference type="ARBA" id="ARBA00022614"/>
    </source>
</evidence>
<keyword evidence="9" id="KW-0472">Membrane</keyword>
<evidence type="ECO:0000256" key="11">
    <source>
        <dbReference type="ARBA" id="ARBA00023180"/>
    </source>
</evidence>
<dbReference type="PANTHER" id="PTHR48063:SF98">
    <property type="entry name" value="LRR RECEPTOR-LIKE SERINE_THREONINE-PROTEIN KINASE FLS2"/>
    <property type="match status" value="1"/>
</dbReference>
<evidence type="ECO:0000256" key="3">
    <source>
        <dbReference type="ARBA" id="ARBA00022475"/>
    </source>
</evidence>
<dbReference type="EMBL" id="JAYMYS010000009">
    <property type="protein sequence ID" value="KAK7380416.1"/>
    <property type="molecule type" value="Genomic_DNA"/>
</dbReference>
<evidence type="ECO:0000256" key="7">
    <source>
        <dbReference type="ARBA" id="ARBA00022737"/>
    </source>
</evidence>
<evidence type="ECO:0000256" key="9">
    <source>
        <dbReference type="ARBA" id="ARBA00023136"/>
    </source>
</evidence>
<evidence type="ECO:0000256" key="1">
    <source>
        <dbReference type="ARBA" id="ARBA00004251"/>
    </source>
</evidence>
<dbReference type="EMBL" id="JAYMYS010000009">
    <property type="protein sequence ID" value="KAK7380413.1"/>
    <property type="molecule type" value="Genomic_DNA"/>
</dbReference>
<dbReference type="FunFam" id="3.80.10.10:FF:000111">
    <property type="entry name" value="LRR receptor-like serine/threonine-protein kinase ERECTA"/>
    <property type="match status" value="1"/>
</dbReference>
<evidence type="ECO:0000313" key="12">
    <source>
        <dbReference type="EMBL" id="KAK7380410.1"/>
    </source>
</evidence>
<dbReference type="Gene3D" id="3.80.10.10">
    <property type="entry name" value="Ribonuclease Inhibitor"/>
    <property type="match status" value="2"/>
</dbReference>
<evidence type="ECO:0000256" key="5">
    <source>
        <dbReference type="ARBA" id="ARBA00022692"/>
    </source>
</evidence>
<comment type="caution">
    <text evidence="13">The sequence shown here is derived from an EMBL/GenBank/DDBJ whole genome shotgun (WGS) entry which is preliminary data.</text>
</comment>
<keyword evidence="10" id="KW-0675">Receptor</keyword>
<protein>
    <submittedName>
        <fullName evidence="13">Uncharacterized protein</fullName>
    </submittedName>
</protein>
<evidence type="ECO:0000256" key="6">
    <source>
        <dbReference type="ARBA" id="ARBA00022729"/>
    </source>
</evidence>
<name>A0AAN9P179_PSOTE</name>
<comment type="subcellular location">
    <subcellularLocation>
        <location evidence="1">Cell membrane</location>
        <topology evidence="1">Single-pass type I membrane protein</topology>
    </subcellularLocation>
</comment>
<evidence type="ECO:0000256" key="8">
    <source>
        <dbReference type="ARBA" id="ARBA00022989"/>
    </source>
</evidence>
<keyword evidence="7" id="KW-0677">Repeat</keyword>
<organism evidence="13 15">
    <name type="scientific">Psophocarpus tetragonolobus</name>
    <name type="common">Winged bean</name>
    <name type="synonym">Dolichos tetragonolobus</name>
    <dbReference type="NCBI Taxonomy" id="3891"/>
    <lineage>
        <taxon>Eukaryota</taxon>
        <taxon>Viridiplantae</taxon>
        <taxon>Streptophyta</taxon>
        <taxon>Embryophyta</taxon>
        <taxon>Tracheophyta</taxon>
        <taxon>Spermatophyta</taxon>
        <taxon>Magnoliopsida</taxon>
        <taxon>eudicotyledons</taxon>
        <taxon>Gunneridae</taxon>
        <taxon>Pentapetalae</taxon>
        <taxon>rosids</taxon>
        <taxon>fabids</taxon>
        <taxon>Fabales</taxon>
        <taxon>Fabaceae</taxon>
        <taxon>Papilionoideae</taxon>
        <taxon>50 kb inversion clade</taxon>
        <taxon>NPAAA clade</taxon>
        <taxon>indigoferoid/millettioid clade</taxon>
        <taxon>Phaseoleae</taxon>
        <taxon>Psophocarpus</taxon>
    </lineage>
</organism>
<keyword evidence="15" id="KW-1185">Reference proteome</keyword>
<dbReference type="GO" id="GO:0005886">
    <property type="term" value="C:plasma membrane"/>
    <property type="evidence" value="ECO:0007669"/>
    <property type="project" value="UniProtKB-SubCell"/>
</dbReference>
<dbReference type="Proteomes" id="UP001386955">
    <property type="component" value="Unassembled WGS sequence"/>
</dbReference>
<evidence type="ECO:0000313" key="15">
    <source>
        <dbReference type="Proteomes" id="UP001386955"/>
    </source>
</evidence>
<evidence type="ECO:0000313" key="13">
    <source>
        <dbReference type="EMBL" id="KAK7380413.1"/>
    </source>
</evidence>
<evidence type="ECO:0000313" key="14">
    <source>
        <dbReference type="EMBL" id="KAK7380416.1"/>
    </source>
</evidence>
<proteinExistence type="inferred from homology"/>
<keyword evidence="11" id="KW-0325">Glycoprotein</keyword>
<comment type="similarity">
    <text evidence="2">Belongs to the RLP family.</text>
</comment>
<dbReference type="PROSITE" id="PS51450">
    <property type="entry name" value="LRR"/>
    <property type="match status" value="1"/>
</dbReference>
<keyword evidence="5" id="KW-0812">Transmembrane</keyword>
<dbReference type="InterPro" id="IPR032675">
    <property type="entry name" value="LRR_dom_sf"/>
</dbReference>
<keyword evidence="6" id="KW-0732">Signal</keyword>
<accession>A0AAN9P179</accession>
<dbReference type="Pfam" id="PF13855">
    <property type="entry name" value="LRR_8"/>
    <property type="match status" value="1"/>
</dbReference>
<sequence length="672" mass="75698">MFLKLEYLDLSGNELKGGVPKSLQNATILHSLDLSNNSLSENLTVIIHHLSRYARYSLQTLNLGMNLISGTLPNTLSMLPSLKGLYLYRNKLNGTIPEDVQFPTGLEALNLRSNSLKGVIIDSHFANMSRLNLLDLSYNSLALEFSQNWVPSFQLGSIGLRYCKLGPTFPKWLQTQNNFERLDISNAEIRDIVPKWFWTKIMLKDFFEVDVSYNNLQGTIPNFPPPKNIAYSLILGSNQFEGSIPLFLRGSIFLDLSNNKFSDSHPFLCASGAADNLYKLDLSNNELSEQIPDCWSHFKSLAYLNLSHNKFSGKIPTSMGSLFNLQALILRSNDLTYEIPFTLKNCTKLVMLDMAENRLSGPIPTWIGSTLQELEILSLGRNHFCGILPLEICNLKSIHLLDLSLNNLSGQIPKCIKKFSSMAQRTSSKDYEGHAFFVNATDLRGNFSYELNALLMWKGSEQIFTNNGLLLLKSIDLSSNHFSDEIPIEIENLYGLISLNLSRNHLIGKIPSNIGMLTLLEFLDLSRNQLVGPIPLSLAQIDRLSMLDLSHNNLSGKIPTGTQLQGFNASCYEDNLDLCGPPLKLCNGGDPTEQSNKFREHDYLIFTHEFYMSMAIGFSDGSFQAVAKKIEDNWYFLLKIGKVVRAAERISKNRSKEPFRRWKASLTLENVF</sequence>
<gene>
    <name evidence="12" type="ORF">VNO78_32920</name>
    <name evidence="13" type="ORF">VNO78_32923</name>
    <name evidence="14" type="ORF">VNO78_32926</name>
</gene>
<reference evidence="13 15" key="1">
    <citation type="submission" date="2024-01" db="EMBL/GenBank/DDBJ databases">
        <title>The genomes of 5 underutilized Papilionoideae crops provide insights into root nodulation and disease resistanc.</title>
        <authorList>
            <person name="Jiang F."/>
        </authorList>
    </citation>
    <scope>NUCLEOTIDE SEQUENCE [LARGE SCALE GENOMIC DNA]</scope>
    <source>
        <strain evidence="13">DUOXIRENSHENG_FW03</strain>
        <tissue evidence="13">Leaves</tissue>
    </source>
</reference>
<dbReference type="FunFam" id="3.80.10.10:FF:000095">
    <property type="entry name" value="LRR receptor-like serine/threonine-protein kinase GSO1"/>
    <property type="match status" value="1"/>
</dbReference>
<dbReference type="Pfam" id="PF00560">
    <property type="entry name" value="LRR_1"/>
    <property type="match status" value="8"/>
</dbReference>
<keyword evidence="4" id="KW-0433">Leucine-rich repeat</keyword>
<dbReference type="InterPro" id="IPR046956">
    <property type="entry name" value="RLP23-like"/>
</dbReference>
<evidence type="ECO:0000256" key="2">
    <source>
        <dbReference type="ARBA" id="ARBA00009592"/>
    </source>
</evidence>
<dbReference type="AlphaFoldDB" id="A0AAN9P179"/>
<evidence type="ECO:0000256" key="10">
    <source>
        <dbReference type="ARBA" id="ARBA00023170"/>
    </source>
</evidence>
<keyword evidence="8" id="KW-1133">Transmembrane helix</keyword>
<dbReference type="PANTHER" id="PTHR48063">
    <property type="entry name" value="LRR RECEPTOR-LIKE KINASE"/>
    <property type="match status" value="1"/>
</dbReference>